<keyword evidence="9 13" id="KW-0063">Aspartyl esterase</keyword>
<sequence length="531" mass="57953">MEMERTASRFFAIFLCLCCLSALVNCNSSSDSISGTIDVSQPDLIQSECLMVPTSEFVGTLKSTLDTVKQVTSIFSKFTSFLGDFRLSNAISDCLDLLDLSSDELDRTLAASQKPLGKSNNTGKLTSDLRTWLSGALVNQDTCIDGFDGTNGIVKNLVSGSINQVNSLVANILNMVHPIPVGGGLGGRNGRKLTGRNTFPSWLAKKDRKLLQTTNIGVVPNAIVAADGTGNFTSINDAISSVPDHSPNRFIIYIKKGVYKEYVEISKKKWNIMLIGDGIDTTIISGNRSFIDGWTTYRSATFGVKGLGFIARDITFENTAGPQKHQAVAFRSDSDLSVLFRCAIRGYQDTLYAHSMRQFFRDCVITGTVDFIFGDGTVVFQNCTLLARKGLSNQKNTITAQGRKVAGEPTGFSIQFSTISAEPDAVNSTENYLGRPWKLYSRTVIMQSYISNAIKPQGWLEWNGNFALDSLYYGEYMNYGPGAGLGRRVNWPGYHVINDTTVANNFTVAQFIVGNSWLPTTGVKYTAGLAV</sequence>
<dbReference type="EMBL" id="OX459120">
    <property type="protein sequence ID" value="CAI9098421.1"/>
    <property type="molecule type" value="Genomic_DNA"/>
</dbReference>
<dbReference type="GO" id="GO:0004857">
    <property type="term" value="F:enzyme inhibitor activity"/>
    <property type="evidence" value="ECO:0007669"/>
    <property type="project" value="InterPro"/>
</dbReference>
<dbReference type="InterPro" id="IPR033131">
    <property type="entry name" value="Pectinesterase_Asp_AS"/>
</dbReference>
<comment type="subcellular location">
    <subcellularLocation>
        <location evidence="1 13">Secreted</location>
        <location evidence="1 13">Cell wall</location>
    </subcellularLocation>
</comment>
<dbReference type="Gene3D" id="2.160.20.10">
    <property type="entry name" value="Single-stranded right-handed beta-helix, Pectin lyase-like"/>
    <property type="match status" value="1"/>
</dbReference>
<keyword evidence="16" id="KW-1185">Reference proteome</keyword>
<dbReference type="NCBIfam" id="TIGR01614">
    <property type="entry name" value="PME_inhib"/>
    <property type="match status" value="1"/>
</dbReference>
<evidence type="ECO:0000256" key="6">
    <source>
        <dbReference type="ARBA" id="ARBA00022512"/>
    </source>
</evidence>
<evidence type="ECO:0000313" key="16">
    <source>
        <dbReference type="Proteomes" id="UP001161247"/>
    </source>
</evidence>
<feature type="domain" description="Pectinesterase inhibitor" evidence="14">
    <location>
        <begin position="40"/>
        <end position="175"/>
    </location>
</feature>
<dbReference type="SMART" id="SM00856">
    <property type="entry name" value="PMEI"/>
    <property type="match status" value="1"/>
</dbReference>
<evidence type="ECO:0000256" key="4">
    <source>
        <dbReference type="ARBA" id="ARBA00007786"/>
    </source>
</evidence>
<evidence type="ECO:0000256" key="1">
    <source>
        <dbReference type="ARBA" id="ARBA00004191"/>
    </source>
</evidence>
<proteinExistence type="inferred from homology"/>
<keyword evidence="13" id="KW-0732">Signal</keyword>
<dbReference type="InterPro" id="IPR006501">
    <property type="entry name" value="Pectinesterase_inhib_dom"/>
</dbReference>
<dbReference type="GO" id="GO:0042545">
    <property type="term" value="P:cell wall modification"/>
    <property type="evidence" value="ECO:0007669"/>
    <property type="project" value="UniProtKB-UniRule"/>
</dbReference>
<dbReference type="SUPFAM" id="SSF51126">
    <property type="entry name" value="Pectin lyase-like"/>
    <property type="match status" value="1"/>
</dbReference>
<evidence type="ECO:0000256" key="7">
    <source>
        <dbReference type="ARBA" id="ARBA00022525"/>
    </source>
</evidence>
<evidence type="ECO:0000256" key="5">
    <source>
        <dbReference type="ARBA" id="ARBA00013229"/>
    </source>
</evidence>
<gene>
    <name evidence="15" type="ORF">OLC1_LOCUS8634</name>
</gene>
<feature type="signal peptide" evidence="13">
    <location>
        <begin position="1"/>
        <end position="26"/>
    </location>
</feature>
<dbReference type="InterPro" id="IPR011050">
    <property type="entry name" value="Pectin_lyase_fold/virulence"/>
</dbReference>
<dbReference type="InterPro" id="IPR018040">
    <property type="entry name" value="Pectinesterase_Tyr_AS"/>
</dbReference>
<dbReference type="Gene3D" id="1.20.140.40">
    <property type="entry name" value="Invertase/pectin methylesterase inhibitor family protein"/>
    <property type="match status" value="1"/>
</dbReference>
<evidence type="ECO:0000256" key="10">
    <source>
        <dbReference type="ARBA" id="ARBA00023316"/>
    </source>
</evidence>
<dbReference type="Pfam" id="PF01095">
    <property type="entry name" value="Pectinesterase"/>
    <property type="match status" value="1"/>
</dbReference>
<reference evidence="15" key="1">
    <citation type="submission" date="2023-03" db="EMBL/GenBank/DDBJ databases">
        <authorList>
            <person name="Julca I."/>
        </authorList>
    </citation>
    <scope>NUCLEOTIDE SEQUENCE</scope>
</reference>
<comment type="pathway">
    <text evidence="2 13">Glycan metabolism; pectin degradation; 2-dehydro-3-deoxy-D-gluconate from pectin: step 1/5.</text>
</comment>
<comment type="similarity">
    <text evidence="4">In the C-terminal section; belongs to the pectinesterase family.</text>
</comment>
<dbReference type="InterPro" id="IPR035513">
    <property type="entry name" value="Invertase/methylesterase_inhib"/>
</dbReference>
<dbReference type="AlphaFoldDB" id="A0AAV1CSU9"/>
<dbReference type="SUPFAM" id="SSF101148">
    <property type="entry name" value="Plant invertase/pectin methylesterase inhibitor"/>
    <property type="match status" value="1"/>
</dbReference>
<dbReference type="PANTHER" id="PTHR31707">
    <property type="entry name" value="PECTINESTERASE"/>
    <property type="match status" value="1"/>
</dbReference>
<evidence type="ECO:0000256" key="12">
    <source>
        <dbReference type="PROSITE-ProRule" id="PRU10040"/>
    </source>
</evidence>
<feature type="chain" id="PRO_5043111775" description="Pectinesterase" evidence="13">
    <location>
        <begin position="27"/>
        <end position="531"/>
    </location>
</feature>
<comment type="function">
    <text evidence="13">Acts in the modification of cell walls via demethylesterification of cell wall pectin.</text>
</comment>
<keyword evidence="10 13" id="KW-0961">Cell wall biogenesis/degradation</keyword>
<dbReference type="CDD" id="cd15799">
    <property type="entry name" value="PMEI-like_4"/>
    <property type="match status" value="1"/>
</dbReference>
<dbReference type="PROSITE" id="PS00800">
    <property type="entry name" value="PECTINESTERASE_1"/>
    <property type="match status" value="1"/>
</dbReference>
<evidence type="ECO:0000256" key="11">
    <source>
        <dbReference type="ARBA" id="ARBA00047928"/>
    </source>
</evidence>
<name>A0AAV1CSU9_OLDCO</name>
<accession>A0AAV1CSU9</accession>
<evidence type="ECO:0000256" key="3">
    <source>
        <dbReference type="ARBA" id="ARBA00006027"/>
    </source>
</evidence>
<dbReference type="Proteomes" id="UP001161247">
    <property type="component" value="Chromosome 3"/>
</dbReference>
<dbReference type="GO" id="GO:0030599">
    <property type="term" value="F:pectinesterase activity"/>
    <property type="evidence" value="ECO:0007669"/>
    <property type="project" value="UniProtKB-UniRule"/>
</dbReference>
<keyword evidence="8 13" id="KW-0378">Hydrolase</keyword>
<evidence type="ECO:0000313" key="15">
    <source>
        <dbReference type="EMBL" id="CAI9098421.1"/>
    </source>
</evidence>
<comment type="similarity">
    <text evidence="3">In the N-terminal section; belongs to the PMEI family.</text>
</comment>
<evidence type="ECO:0000256" key="9">
    <source>
        <dbReference type="ARBA" id="ARBA00023085"/>
    </source>
</evidence>
<dbReference type="InterPro" id="IPR000070">
    <property type="entry name" value="Pectinesterase_cat"/>
</dbReference>
<keyword evidence="7 13" id="KW-0964">Secreted</keyword>
<comment type="catalytic activity">
    <reaction evidence="11 13">
        <text>[(1-&gt;4)-alpha-D-galacturonosyl methyl ester](n) + n H2O = [(1-&gt;4)-alpha-D-galacturonosyl](n) + n methanol + n H(+)</text>
        <dbReference type="Rhea" id="RHEA:22380"/>
        <dbReference type="Rhea" id="RHEA-COMP:14570"/>
        <dbReference type="Rhea" id="RHEA-COMP:14573"/>
        <dbReference type="ChEBI" id="CHEBI:15377"/>
        <dbReference type="ChEBI" id="CHEBI:15378"/>
        <dbReference type="ChEBI" id="CHEBI:17790"/>
        <dbReference type="ChEBI" id="CHEBI:140522"/>
        <dbReference type="ChEBI" id="CHEBI:140523"/>
        <dbReference type="EC" id="3.1.1.11"/>
    </reaction>
</comment>
<evidence type="ECO:0000259" key="14">
    <source>
        <dbReference type="SMART" id="SM00856"/>
    </source>
</evidence>
<evidence type="ECO:0000256" key="13">
    <source>
        <dbReference type="RuleBase" id="RU000589"/>
    </source>
</evidence>
<dbReference type="GO" id="GO:0045490">
    <property type="term" value="P:pectin catabolic process"/>
    <property type="evidence" value="ECO:0007669"/>
    <property type="project" value="UniProtKB-UniRule"/>
</dbReference>
<organism evidence="15 16">
    <name type="scientific">Oldenlandia corymbosa var. corymbosa</name>
    <dbReference type="NCBI Taxonomy" id="529605"/>
    <lineage>
        <taxon>Eukaryota</taxon>
        <taxon>Viridiplantae</taxon>
        <taxon>Streptophyta</taxon>
        <taxon>Embryophyta</taxon>
        <taxon>Tracheophyta</taxon>
        <taxon>Spermatophyta</taxon>
        <taxon>Magnoliopsida</taxon>
        <taxon>eudicotyledons</taxon>
        <taxon>Gunneridae</taxon>
        <taxon>Pentapetalae</taxon>
        <taxon>asterids</taxon>
        <taxon>lamiids</taxon>
        <taxon>Gentianales</taxon>
        <taxon>Rubiaceae</taxon>
        <taxon>Rubioideae</taxon>
        <taxon>Spermacoceae</taxon>
        <taxon>Hedyotis-Oldenlandia complex</taxon>
        <taxon>Oldenlandia</taxon>
    </lineage>
</organism>
<evidence type="ECO:0000256" key="8">
    <source>
        <dbReference type="ARBA" id="ARBA00022801"/>
    </source>
</evidence>
<evidence type="ECO:0000256" key="2">
    <source>
        <dbReference type="ARBA" id="ARBA00005184"/>
    </source>
</evidence>
<dbReference type="FunFam" id="2.160.20.10:FF:000001">
    <property type="entry name" value="Pectinesterase"/>
    <property type="match status" value="1"/>
</dbReference>
<dbReference type="PROSITE" id="PS00503">
    <property type="entry name" value="PECTINESTERASE_2"/>
    <property type="match status" value="1"/>
</dbReference>
<keyword evidence="6 13" id="KW-0134">Cell wall</keyword>
<dbReference type="InterPro" id="IPR012334">
    <property type="entry name" value="Pectin_lyas_fold"/>
</dbReference>
<dbReference type="Pfam" id="PF04043">
    <property type="entry name" value="PMEI"/>
    <property type="match status" value="1"/>
</dbReference>
<dbReference type="EC" id="3.1.1.11" evidence="5 13"/>
<protein>
    <recommendedName>
        <fullName evidence="5 13">Pectinesterase</fullName>
        <ecNumber evidence="5 13">3.1.1.11</ecNumber>
    </recommendedName>
</protein>
<feature type="active site" evidence="12">
    <location>
        <position position="370"/>
    </location>
</feature>